<reference evidence="3" key="1">
    <citation type="submission" date="2020-04" db="EMBL/GenBank/DDBJ databases">
        <authorList>
            <person name="Zhang T."/>
        </authorList>
    </citation>
    <scope>NUCLEOTIDE SEQUENCE</scope>
    <source>
        <strain evidence="3">HKST-UBA01</strain>
    </source>
</reference>
<evidence type="ECO:0000313" key="3">
    <source>
        <dbReference type="EMBL" id="MCA9730001.1"/>
    </source>
</evidence>
<reference evidence="3" key="2">
    <citation type="journal article" date="2021" name="Microbiome">
        <title>Successional dynamics and alternative stable states in a saline activated sludge microbial community over 9 years.</title>
        <authorList>
            <person name="Wang Y."/>
            <person name="Ye J."/>
            <person name="Ju F."/>
            <person name="Liu L."/>
            <person name="Boyd J.A."/>
            <person name="Deng Y."/>
            <person name="Parks D.H."/>
            <person name="Jiang X."/>
            <person name="Yin X."/>
            <person name="Woodcroft B.J."/>
            <person name="Tyson G.W."/>
            <person name="Hugenholtz P."/>
            <person name="Polz M.F."/>
            <person name="Zhang T."/>
        </authorList>
    </citation>
    <scope>NUCLEOTIDE SEQUENCE</scope>
    <source>
        <strain evidence="3">HKST-UBA01</strain>
    </source>
</reference>
<dbReference type="Pfam" id="PF00106">
    <property type="entry name" value="adh_short"/>
    <property type="match status" value="1"/>
</dbReference>
<protein>
    <submittedName>
        <fullName evidence="3">SDR family NAD(P)-dependent oxidoreductase</fullName>
    </submittedName>
</protein>
<keyword evidence="2" id="KW-0560">Oxidoreductase</keyword>
<name>A0A956RQS3_UNCEI</name>
<dbReference type="InterPro" id="IPR002347">
    <property type="entry name" value="SDR_fam"/>
</dbReference>
<comment type="caution">
    <text evidence="3">The sequence shown here is derived from an EMBL/GenBank/DDBJ whole genome shotgun (WGS) entry which is preliminary data.</text>
</comment>
<dbReference type="Proteomes" id="UP000697710">
    <property type="component" value="Unassembled WGS sequence"/>
</dbReference>
<accession>A0A956RQS3</accession>
<evidence type="ECO:0000313" key="4">
    <source>
        <dbReference type="Proteomes" id="UP000697710"/>
    </source>
</evidence>
<feature type="non-terminal residue" evidence="3">
    <location>
        <position position="117"/>
    </location>
</feature>
<sequence length="117" mass="12466">METGPRSLDGINALITGAAVRVGRSIAEALAARGVNLALHYHSRREPAEALAARVRSAGRRAETFAADLAEPAQALALAERAESRLGPIDVLILSASEYPERPPATVSQEDLERTLR</sequence>
<evidence type="ECO:0000256" key="2">
    <source>
        <dbReference type="ARBA" id="ARBA00023002"/>
    </source>
</evidence>
<dbReference type="InterPro" id="IPR036291">
    <property type="entry name" value="NAD(P)-bd_dom_sf"/>
</dbReference>
<proteinExistence type="inferred from homology"/>
<dbReference type="GO" id="GO:0016491">
    <property type="term" value="F:oxidoreductase activity"/>
    <property type="evidence" value="ECO:0007669"/>
    <property type="project" value="UniProtKB-KW"/>
</dbReference>
<dbReference type="SUPFAM" id="SSF51735">
    <property type="entry name" value="NAD(P)-binding Rossmann-fold domains"/>
    <property type="match status" value="1"/>
</dbReference>
<comment type="similarity">
    <text evidence="1">Belongs to the short-chain dehydrogenases/reductases (SDR) family.</text>
</comment>
<dbReference type="PANTHER" id="PTHR43639:SF1">
    <property type="entry name" value="SHORT-CHAIN DEHYDROGENASE_REDUCTASE FAMILY PROTEIN"/>
    <property type="match status" value="1"/>
</dbReference>
<dbReference type="Gene3D" id="3.40.50.720">
    <property type="entry name" value="NAD(P)-binding Rossmann-like Domain"/>
    <property type="match status" value="1"/>
</dbReference>
<dbReference type="PANTHER" id="PTHR43639">
    <property type="entry name" value="OXIDOREDUCTASE, SHORT-CHAIN DEHYDROGENASE/REDUCTASE FAMILY (AFU_ORTHOLOGUE AFUA_5G02870)"/>
    <property type="match status" value="1"/>
</dbReference>
<dbReference type="EMBL" id="JAGQHR010000936">
    <property type="protein sequence ID" value="MCA9730001.1"/>
    <property type="molecule type" value="Genomic_DNA"/>
</dbReference>
<evidence type="ECO:0000256" key="1">
    <source>
        <dbReference type="ARBA" id="ARBA00006484"/>
    </source>
</evidence>
<gene>
    <name evidence="3" type="ORF">KC729_20115</name>
</gene>
<organism evidence="3 4">
    <name type="scientific">Eiseniibacteriota bacterium</name>
    <dbReference type="NCBI Taxonomy" id="2212470"/>
    <lineage>
        <taxon>Bacteria</taxon>
        <taxon>Candidatus Eiseniibacteriota</taxon>
    </lineage>
</organism>
<dbReference type="AlphaFoldDB" id="A0A956RQS3"/>